<reference evidence="3 4" key="1">
    <citation type="submission" date="2022-05" db="EMBL/GenBank/DDBJ databases">
        <authorList>
            <consortium name="Genoscope - CEA"/>
            <person name="William W."/>
        </authorList>
    </citation>
    <scope>NUCLEOTIDE SEQUENCE [LARGE SCALE GENOMIC DNA]</scope>
</reference>
<sequence>MKTTLVLFLSACLYAAATRSQTGAKNVSVDNVTLSDGKIVVQQICTSDAAANEITSLKKEVKQLKEVLLQRLDELLRRLGKDESTSGQGDLFNGPLSFWLNGTDSQVSLRGSARYGEQDGRTALYLDGSSGAFAETPSFPIYRTSLTIAVWIKMKSSGAQYAVYGDWSYPWSFRLFIDPSSHFCAQARNTAGKDIFRFCTRDAVVVNKWTHVAMTWGRTQGTVRLFMNGEMNVSRKVTRRSKDFMNSGHSVFDIGLKRDSRTTAHAYFSDLMVFSRELRFSPIKNVNEIKEYLVLKHPLSKDSVGTVGV</sequence>
<dbReference type="Pfam" id="PF13385">
    <property type="entry name" value="Laminin_G_3"/>
    <property type="match status" value="1"/>
</dbReference>
<dbReference type="InterPro" id="IPR013320">
    <property type="entry name" value="ConA-like_dom_sf"/>
</dbReference>
<feature type="chain" id="PRO_5046572273" description="LamG-like jellyroll fold domain-containing protein" evidence="2">
    <location>
        <begin position="18"/>
        <end position="309"/>
    </location>
</feature>
<gene>
    <name evidence="3" type="ORF">PLOB_00000625</name>
</gene>
<dbReference type="SUPFAM" id="SSF49899">
    <property type="entry name" value="Concanavalin A-like lectins/glucanases"/>
    <property type="match status" value="1"/>
</dbReference>
<dbReference type="Gene3D" id="2.60.120.200">
    <property type="match status" value="1"/>
</dbReference>
<keyword evidence="2" id="KW-0732">Signal</keyword>
<organism evidence="3 4">
    <name type="scientific">Porites lobata</name>
    <dbReference type="NCBI Taxonomy" id="104759"/>
    <lineage>
        <taxon>Eukaryota</taxon>
        <taxon>Metazoa</taxon>
        <taxon>Cnidaria</taxon>
        <taxon>Anthozoa</taxon>
        <taxon>Hexacorallia</taxon>
        <taxon>Scleractinia</taxon>
        <taxon>Fungiina</taxon>
        <taxon>Poritidae</taxon>
        <taxon>Porites</taxon>
    </lineage>
</organism>
<evidence type="ECO:0000256" key="1">
    <source>
        <dbReference type="SAM" id="Coils"/>
    </source>
</evidence>
<accession>A0ABN8N9X9</accession>
<evidence type="ECO:0000256" key="2">
    <source>
        <dbReference type="SAM" id="SignalP"/>
    </source>
</evidence>
<keyword evidence="1" id="KW-0175">Coiled coil</keyword>
<comment type="caution">
    <text evidence="3">The sequence shown here is derived from an EMBL/GenBank/DDBJ whole genome shotgun (WGS) entry which is preliminary data.</text>
</comment>
<feature type="signal peptide" evidence="2">
    <location>
        <begin position="1"/>
        <end position="17"/>
    </location>
</feature>
<dbReference type="Proteomes" id="UP001159405">
    <property type="component" value="Unassembled WGS sequence"/>
</dbReference>
<keyword evidence="4" id="KW-1185">Reference proteome</keyword>
<name>A0ABN8N9X9_9CNID</name>
<evidence type="ECO:0000313" key="4">
    <source>
        <dbReference type="Proteomes" id="UP001159405"/>
    </source>
</evidence>
<feature type="coiled-coil region" evidence="1">
    <location>
        <begin position="47"/>
        <end position="78"/>
    </location>
</feature>
<proteinExistence type="predicted"/>
<evidence type="ECO:0008006" key="5">
    <source>
        <dbReference type="Google" id="ProtNLM"/>
    </source>
</evidence>
<dbReference type="EMBL" id="CALNXK010000010">
    <property type="protein sequence ID" value="CAH3042783.1"/>
    <property type="molecule type" value="Genomic_DNA"/>
</dbReference>
<protein>
    <recommendedName>
        <fullName evidence="5">LamG-like jellyroll fold domain-containing protein</fullName>
    </recommendedName>
</protein>
<evidence type="ECO:0000313" key="3">
    <source>
        <dbReference type="EMBL" id="CAH3042783.1"/>
    </source>
</evidence>